<evidence type="ECO:0000313" key="1">
    <source>
        <dbReference type="EMBL" id="KAA6367299.1"/>
    </source>
</evidence>
<organism evidence="1 2">
    <name type="scientific">Streblomastix strix</name>
    <dbReference type="NCBI Taxonomy" id="222440"/>
    <lineage>
        <taxon>Eukaryota</taxon>
        <taxon>Metamonada</taxon>
        <taxon>Preaxostyla</taxon>
        <taxon>Oxymonadida</taxon>
        <taxon>Streblomastigidae</taxon>
        <taxon>Streblomastix</taxon>
    </lineage>
</organism>
<protein>
    <submittedName>
        <fullName evidence="1">Uncharacterized protein</fullName>
    </submittedName>
</protein>
<evidence type="ECO:0000313" key="2">
    <source>
        <dbReference type="Proteomes" id="UP000324800"/>
    </source>
</evidence>
<accession>A0A5J4UA30</accession>
<dbReference type="Proteomes" id="UP000324800">
    <property type="component" value="Unassembled WGS sequence"/>
</dbReference>
<proteinExistence type="predicted"/>
<name>A0A5J4UA30_9EUKA</name>
<reference evidence="1 2" key="1">
    <citation type="submission" date="2019-03" db="EMBL/GenBank/DDBJ databases">
        <title>Single cell metagenomics reveals metabolic interactions within the superorganism composed of flagellate Streblomastix strix and complex community of Bacteroidetes bacteria on its surface.</title>
        <authorList>
            <person name="Treitli S.C."/>
            <person name="Kolisko M."/>
            <person name="Husnik F."/>
            <person name="Keeling P."/>
            <person name="Hampl V."/>
        </authorList>
    </citation>
    <scope>NUCLEOTIDE SEQUENCE [LARGE SCALE GENOMIC DNA]</scope>
    <source>
        <strain evidence="1">ST1C</strain>
    </source>
</reference>
<dbReference type="EMBL" id="SNRW01018479">
    <property type="protein sequence ID" value="KAA6367299.1"/>
    <property type="molecule type" value="Genomic_DNA"/>
</dbReference>
<sequence length="173" mass="20174">MEINWSCSDNTKWNPGIMDQQIKSLNVVEQNENSLPEMDIRRGTRLDGSDTEGIGGECYTRSEQKMAQDNGLFRSQQVTQSQSFYHGRYQNAKTIVVRQRLDIKSGYRIRIPSRVGKRRTSTLSRHAPWVFHKTMRPVMKLIRDQLQIRSVAYCYDLIFICQSQQELILILSD</sequence>
<comment type="caution">
    <text evidence="1">The sequence shown here is derived from an EMBL/GenBank/DDBJ whole genome shotgun (WGS) entry which is preliminary data.</text>
</comment>
<gene>
    <name evidence="1" type="ORF">EZS28_037173</name>
</gene>
<dbReference type="AlphaFoldDB" id="A0A5J4UA30"/>